<evidence type="ECO:0000256" key="3">
    <source>
        <dbReference type="ARBA" id="ARBA00023125"/>
    </source>
</evidence>
<dbReference type="InterPro" id="IPR036388">
    <property type="entry name" value="WH-like_DNA-bd_sf"/>
</dbReference>
<organism evidence="6 7">
    <name type="scientific">Candidatus Mediterraneibacter stercorigallinarum</name>
    <dbReference type="NCBI Taxonomy" id="2838686"/>
    <lineage>
        <taxon>Bacteria</taxon>
        <taxon>Bacillati</taxon>
        <taxon>Bacillota</taxon>
        <taxon>Clostridia</taxon>
        <taxon>Lachnospirales</taxon>
        <taxon>Lachnospiraceae</taxon>
        <taxon>Mediterraneibacter</taxon>
    </lineage>
</organism>
<evidence type="ECO:0000256" key="2">
    <source>
        <dbReference type="ARBA" id="ARBA00023015"/>
    </source>
</evidence>
<dbReference type="InterPro" id="IPR000847">
    <property type="entry name" value="LysR_HTH_N"/>
</dbReference>
<evidence type="ECO:0000313" key="6">
    <source>
        <dbReference type="EMBL" id="HIZ12940.1"/>
    </source>
</evidence>
<proteinExistence type="inferred from homology"/>
<evidence type="ECO:0000259" key="5">
    <source>
        <dbReference type="PROSITE" id="PS50931"/>
    </source>
</evidence>
<dbReference type="PANTHER" id="PTHR30419">
    <property type="entry name" value="HTH-TYPE TRANSCRIPTIONAL REGULATOR YBHD"/>
    <property type="match status" value="1"/>
</dbReference>
<gene>
    <name evidence="6" type="ORF">H9817_03290</name>
</gene>
<dbReference type="PROSITE" id="PS50931">
    <property type="entry name" value="HTH_LYSR"/>
    <property type="match status" value="1"/>
</dbReference>
<keyword evidence="4" id="KW-0804">Transcription</keyword>
<dbReference type="Gene3D" id="1.10.10.10">
    <property type="entry name" value="Winged helix-like DNA-binding domain superfamily/Winged helix DNA-binding domain"/>
    <property type="match status" value="1"/>
</dbReference>
<evidence type="ECO:0000313" key="7">
    <source>
        <dbReference type="Proteomes" id="UP000824017"/>
    </source>
</evidence>
<dbReference type="GO" id="GO:0003677">
    <property type="term" value="F:DNA binding"/>
    <property type="evidence" value="ECO:0007669"/>
    <property type="project" value="UniProtKB-KW"/>
</dbReference>
<dbReference type="GO" id="GO:0005829">
    <property type="term" value="C:cytosol"/>
    <property type="evidence" value="ECO:0007669"/>
    <property type="project" value="TreeGrafter"/>
</dbReference>
<dbReference type="Proteomes" id="UP000824017">
    <property type="component" value="Unassembled WGS sequence"/>
</dbReference>
<dbReference type="SUPFAM" id="SSF53850">
    <property type="entry name" value="Periplasmic binding protein-like II"/>
    <property type="match status" value="1"/>
</dbReference>
<dbReference type="InterPro" id="IPR050950">
    <property type="entry name" value="HTH-type_LysR_regulators"/>
</dbReference>
<dbReference type="SUPFAM" id="SSF46785">
    <property type="entry name" value="Winged helix' DNA-binding domain"/>
    <property type="match status" value="1"/>
</dbReference>
<comment type="caution">
    <text evidence="6">The sequence shown here is derived from an EMBL/GenBank/DDBJ whole genome shotgun (WGS) entry which is preliminary data.</text>
</comment>
<dbReference type="PRINTS" id="PR00039">
    <property type="entry name" value="HTHLYSR"/>
</dbReference>
<dbReference type="Pfam" id="PF00126">
    <property type="entry name" value="HTH_1"/>
    <property type="match status" value="1"/>
</dbReference>
<dbReference type="InterPro" id="IPR036390">
    <property type="entry name" value="WH_DNA-bd_sf"/>
</dbReference>
<dbReference type="CDD" id="cd05466">
    <property type="entry name" value="PBP2_LTTR_substrate"/>
    <property type="match status" value="1"/>
</dbReference>
<dbReference type="EMBL" id="DXCD01000087">
    <property type="protein sequence ID" value="HIZ12940.1"/>
    <property type="molecule type" value="Genomic_DNA"/>
</dbReference>
<accession>A0A9D2D9S8</accession>
<evidence type="ECO:0000256" key="4">
    <source>
        <dbReference type="ARBA" id="ARBA00023163"/>
    </source>
</evidence>
<sequence>MLQSHITQISKCTGGHIFLVMLNRNLQIFLVVAEKRSITEAAEKLCISQPAVSKAVKALEEELKLKLFERDKRKGLLITEDGYKVLLLARQMSDLENRMYQIAFRSNNFLSGKVKIASMPILTSVILSKVFYNFRQKYPAISLELIERSSAEIRKSVEEHQVDFAITPFPFENLDHEVLLKDRMIAVSKEPLDDMPVVDLSIQPERYIFFKEAYEASKAYLDAKSINTSKFFFVEQADTAISLAECNNGIGIVPELVADHLSNQLIRYPIKPEIDVQISLIGNDLKNLSPAAAELKRMIVKFTSAMKNNQPIN</sequence>
<dbReference type="Gene3D" id="3.40.190.290">
    <property type="match status" value="1"/>
</dbReference>
<protein>
    <submittedName>
        <fullName evidence="6">LysR family transcriptional regulator</fullName>
    </submittedName>
</protein>
<reference evidence="6" key="2">
    <citation type="submission" date="2021-04" db="EMBL/GenBank/DDBJ databases">
        <authorList>
            <person name="Gilroy R."/>
        </authorList>
    </citation>
    <scope>NUCLEOTIDE SEQUENCE</scope>
    <source>
        <strain evidence="6">ChiGjej1B1-13045</strain>
    </source>
</reference>
<dbReference type="PANTHER" id="PTHR30419:SF8">
    <property type="entry name" value="NITROGEN ASSIMILATION TRANSCRIPTIONAL ACTIVATOR-RELATED"/>
    <property type="match status" value="1"/>
</dbReference>
<dbReference type="Pfam" id="PF03466">
    <property type="entry name" value="LysR_substrate"/>
    <property type="match status" value="1"/>
</dbReference>
<dbReference type="AlphaFoldDB" id="A0A9D2D9S8"/>
<keyword evidence="2" id="KW-0805">Transcription regulation</keyword>
<feature type="domain" description="HTH lysR-type" evidence="5">
    <location>
        <begin position="21"/>
        <end position="79"/>
    </location>
</feature>
<name>A0A9D2D9S8_9FIRM</name>
<dbReference type="GO" id="GO:0003700">
    <property type="term" value="F:DNA-binding transcription factor activity"/>
    <property type="evidence" value="ECO:0007669"/>
    <property type="project" value="InterPro"/>
</dbReference>
<dbReference type="FunFam" id="1.10.10.10:FF:000001">
    <property type="entry name" value="LysR family transcriptional regulator"/>
    <property type="match status" value="1"/>
</dbReference>
<evidence type="ECO:0000256" key="1">
    <source>
        <dbReference type="ARBA" id="ARBA00009437"/>
    </source>
</evidence>
<comment type="similarity">
    <text evidence="1">Belongs to the LysR transcriptional regulatory family.</text>
</comment>
<dbReference type="InterPro" id="IPR005119">
    <property type="entry name" value="LysR_subst-bd"/>
</dbReference>
<reference evidence="6" key="1">
    <citation type="journal article" date="2021" name="PeerJ">
        <title>Extensive microbial diversity within the chicken gut microbiome revealed by metagenomics and culture.</title>
        <authorList>
            <person name="Gilroy R."/>
            <person name="Ravi A."/>
            <person name="Getino M."/>
            <person name="Pursley I."/>
            <person name="Horton D.L."/>
            <person name="Alikhan N.F."/>
            <person name="Baker D."/>
            <person name="Gharbi K."/>
            <person name="Hall N."/>
            <person name="Watson M."/>
            <person name="Adriaenssens E.M."/>
            <person name="Foster-Nyarko E."/>
            <person name="Jarju S."/>
            <person name="Secka A."/>
            <person name="Antonio M."/>
            <person name="Oren A."/>
            <person name="Chaudhuri R.R."/>
            <person name="La Ragione R."/>
            <person name="Hildebrand F."/>
            <person name="Pallen M.J."/>
        </authorList>
    </citation>
    <scope>NUCLEOTIDE SEQUENCE</scope>
    <source>
        <strain evidence="6">ChiGjej1B1-13045</strain>
    </source>
</reference>
<keyword evidence="3" id="KW-0238">DNA-binding</keyword>